<name>A0ABM0ZB48_CAMSA</name>
<dbReference type="NCBIfam" id="TIGR01640">
    <property type="entry name" value="F_box_assoc_1"/>
    <property type="match status" value="1"/>
</dbReference>
<dbReference type="PANTHER" id="PTHR31672:SF13">
    <property type="entry name" value="F-BOX PROTEIN CPR30-LIKE"/>
    <property type="match status" value="1"/>
</dbReference>
<reference evidence="3" key="2">
    <citation type="submission" date="2025-08" db="UniProtKB">
        <authorList>
            <consortium name="RefSeq"/>
        </authorList>
    </citation>
    <scope>IDENTIFICATION</scope>
    <source>
        <tissue evidence="3">Leaf</tissue>
    </source>
</reference>
<dbReference type="InterPro" id="IPR006527">
    <property type="entry name" value="F-box-assoc_dom_typ1"/>
</dbReference>
<dbReference type="Pfam" id="PF07734">
    <property type="entry name" value="FBA_1"/>
    <property type="match status" value="1"/>
</dbReference>
<sequence length="364" mass="41531">MAKMSDLPRELVEAIVSRVPVKSMREVRLTCKTWNSLSKHIGKAAVARDGEFMGIMLLNYRVFLISLNLHGIHNDTDHPFIKLTSKLISLNDHDDVLIYQIYHCEGLLLCTTEENTRLVVWNPYTGKTRFICVEHRSLEGYAHVIGYDKSESCRAYKILRFGTSLRMNGCVNEIYDFKSNSWRVLDVTPSRDIELYLGGVSLKGNTYWRAIADDDVPDFLLCFDFTKERFGPHLPLPFESYYDTVTLSSFGDEQLAVLFQPLNSYGMEIWVTTKIEPSAVSWSKFLAVDDMRPLDDGSFLIDEHKSRVVVFDGVGTNPTGYKAYIIGEKGFFRKVDLRKHTKPHGKLATCSYVPSAVCSFDSWI</sequence>
<feature type="domain" description="F-box" evidence="1">
    <location>
        <begin position="1"/>
        <end position="55"/>
    </location>
</feature>
<dbReference type="SUPFAM" id="SSF81383">
    <property type="entry name" value="F-box domain"/>
    <property type="match status" value="1"/>
</dbReference>
<dbReference type="PANTHER" id="PTHR31672">
    <property type="entry name" value="BNACNNG10540D PROTEIN"/>
    <property type="match status" value="1"/>
</dbReference>
<gene>
    <name evidence="3" type="primary">LOC104789017</name>
</gene>
<organism evidence="2 3">
    <name type="scientific">Camelina sativa</name>
    <name type="common">False flax</name>
    <name type="synonym">Myagrum sativum</name>
    <dbReference type="NCBI Taxonomy" id="90675"/>
    <lineage>
        <taxon>Eukaryota</taxon>
        <taxon>Viridiplantae</taxon>
        <taxon>Streptophyta</taxon>
        <taxon>Embryophyta</taxon>
        <taxon>Tracheophyta</taxon>
        <taxon>Spermatophyta</taxon>
        <taxon>Magnoliopsida</taxon>
        <taxon>eudicotyledons</taxon>
        <taxon>Gunneridae</taxon>
        <taxon>Pentapetalae</taxon>
        <taxon>rosids</taxon>
        <taxon>malvids</taxon>
        <taxon>Brassicales</taxon>
        <taxon>Brassicaceae</taxon>
        <taxon>Camelineae</taxon>
        <taxon>Camelina</taxon>
    </lineage>
</organism>
<dbReference type="InterPro" id="IPR001810">
    <property type="entry name" value="F-box_dom"/>
</dbReference>
<proteinExistence type="predicted"/>
<dbReference type="GeneID" id="104789017"/>
<dbReference type="Pfam" id="PF00646">
    <property type="entry name" value="F-box"/>
    <property type="match status" value="1"/>
</dbReference>
<dbReference type="InterPro" id="IPR050796">
    <property type="entry name" value="SCF_F-box_component"/>
</dbReference>
<evidence type="ECO:0000313" key="2">
    <source>
        <dbReference type="Proteomes" id="UP000694864"/>
    </source>
</evidence>
<dbReference type="InterPro" id="IPR036047">
    <property type="entry name" value="F-box-like_dom_sf"/>
</dbReference>
<keyword evidence="2" id="KW-1185">Reference proteome</keyword>
<dbReference type="Proteomes" id="UP000694864">
    <property type="component" value="Chromosome 5"/>
</dbReference>
<dbReference type="PROSITE" id="PS50181">
    <property type="entry name" value="FBOX"/>
    <property type="match status" value="1"/>
</dbReference>
<dbReference type="InterPro" id="IPR017451">
    <property type="entry name" value="F-box-assoc_interact_dom"/>
</dbReference>
<dbReference type="RefSeq" id="XP_010513073.1">
    <property type="nucleotide sequence ID" value="XM_010514771.1"/>
</dbReference>
<reference evidence="2" key="1">
    <citation type="journal article" date="2014" name="Nat. Commun.">
        <title>The emerging biofuel crop Camelina sativa retains a highly undifferentiated hexaploid genome structure.</title>
        <authorList>
            <person name="Kagale S."/>
            <person name="Koh C."/>
            <person name="Nixon J."/>
            <person name="Bollina V."/>
            <person name="Clarke W.E."/>
            <person name="Tuteja R."/>
            <person name="Spillane C."/>
            <person name="Robinson S.J."/>
            <person name="Links M.G."/>
            <person name="Clarke C."/>
            <person name="Higgins E.E."/>
            <person name="Huebert T."/>
            <person name="Sharpe A.G."/>
            <person name="Parkin I.A."/>
        </authorList>
    </citation>
    <scope>NUCLEOTIDE SEQUENCE [LARGE SCALE GENOMIC DNA]</scope>
    <source>
        <strain evidence="2">cv. DH55</strain>
    </source>
</reference>
<protein>
    <submittedName>
        <fullName evidence="3">F-box protein At3g17620</fullName>
    </submittedName>
</protein>
<dbReference type="Gene3D" id="1.20.1280.50">
    <property type="match status" value="1"/>
</dbReference>
<accession>A0ABM0ZB48</accession>
<evidence type="ECO:0000259" key="1">
    <source>
        <dbReference type="PROSITE" id="PS50181"/>
    </source>
</evidence>
<evidence type="ECO:0000313" key="3">
    <source>
        <dbReference type="RefSeq" id="XP_010513073.1"/>
    </source>
</evidence>